<name>A0A645EZG9_9ZZZZ</name>
<gene>
    <name evidence="1" type="ORF">SDC9_154083</name>
</gene>
<sequence length="63" mass="7450">MNLFKADMPQPVNSPAEHRVFFIFCYDQVTYKFLREPRLCADRIKTPRGFANLMGIQRAYHAQ</sequence>
<evidence type="ECO:0000313" key="1">
    <source>
        <dbReference type="EMBL" id="MPN06826.1"/>
    </source>
</evidence>
<proteinExistence type="predicted"/>
<dbReference type="EMBL" id="VSSQ01052769">
    <property type="protein sequence ID" value="MPN06826.1"/>
    <property type="molecule type" value="Genomic_DNA"/>
</dbReference>
<comment type="caution">
    <text evidence="1">The sequence shown here is derived from an EMBL/GenBank/DDBJ whole genome shotgun (WGS) entry which is preliminary data.</text>
</comment>
<dbReference type="AlphaFoldDB" id="A0A645EZG9"/>
<reference evidence="1" key="1">
    <citation type="submission" date="2019-08" db="EMBL/GenBank/DDBJ databases">
        <authorList>
            <person name="Kucharzyk K."/>
            <person name="Murdoch R.W."/>
            <person name="Higgins S."/>
            <person name="Loffler F."/>
        </authorList>
    </citation>
    <scope>NUCLEOTIDE SEQUENCE</scope>
</reference>
<protein>
    <submittedName>
        <fullName evidence="1">Uncharacterized protein</fullName>
    </submittedName>
</protein>
<accession>A0A645EZG9</accession>
<organism evidence="1">
    <name type="scientific">bioreactor metagenome</name>
    <dbReference type="NCBI Taxonomy" id="1076179"/>
    <lineage>
        <taxon>unclassified sequences</taxon>
        <taxon>metagenomes</taxon>
        <taxon>ecological metagenomes</taxon>
    </lineage>
</organism>